<evidence type="ECO:0000256" key="1">
    <source>
        <dbReference type="SAM" id="Phobius"/>
    </source>
</evidence>
<evidence type="ECO:0000259" key="2">
    <source>
        <dbReference type="Pfam" id="PF01757"/>
    </source>
</evidence>
<feature type="domain" description="Acyltransferase 3" evidence="2">
    <location>
        <begin position="7"/>
        <end position="306"/>
    </location>
</feature>
<dbReference type="Pfam" id="PF01757">
    <property type="entry name" value="Acyl_transf_3"/>
    <property type="match status" value="1"/>
</dbReference>
<keyword evidence="1" id="KW-1133">Transmembrane helix</keyword>
<dbReference type="AlphaFoldDB" id="A0A0Z8D6J9"/>
<sequence>MKHRLFYLDIFKVIGLLCIVLAHVFPPQIIFQARNFDVILMIVISSMLFFYSNRQISFWSYVGKRFERLVIPTWIFLAIFFSLSILLFPNYLSLKLVATSFALEGGIGYVWVIRIYFIIACLLPFIKWLCSTFKKSFIYIGTLFLYVFYEVLCHFNVFNGTLTQYLFAYWIPCLVIGVVSYWMIQAESKMLFYFSILNLSVFFLICYIYYLQTGQFVNSNIMKYPFRLYYLSYGFSITGFLYLSRKFLEYFLKKIEPQIMFISSNSLWIYLFHIPFVIYLSKYYSSLNWGVKFLLTLFSSILIVLIKNLIITYIGKFNKTKLLDYFKG</sequence>
<feature type="transmembrane region" description="Helical" evidence="1">
    <location>
        <begin position="230"/>
        <end position="248"/>
    </location>
</feature>
<feature type="transmembrane region" description="Helical" evidence="1">
    <location>
        <begin position="31"/>
        <end position="51"/>
    </location>
</feature>
<reference evidence="3 4" key="1">
    <citation type="submission" date="2016-02" db="EMBL/GenBank/DDBJ databases">
        <authorList>
            <consortium name="Pathogen Informatics"/>
        </authorList>
    </citation>
    <scope>NUCLEOTIDE SEQUENCE [LARGE SCALE GENOMIC DNA]</scope>
    <source>
        <strain evidence="3 4">LSS23</strain>
    </source>
</reference>
<dbReference type="GO" id="GO:0016747">
    <property type="term" value="F:acyltransferase activity, transferring groups other than amino-acyl groups"/>
    <property type="evidence" value="ECO:0007669"/>
    <property type="project" value="InterPro"/>
</dbReference>
<name>A0A0Z8D6J9_STRSU</name>
<protein>
    <submittedName>
        <fullName evidence="3">Uncharacterized protein conserved in bacteria</fullName>
    </submittedName>
</protein>
<feature type="transmembrane region" description="Helical" evidence="1">
    <location>
        <begin position="71"/>
        <end position="88"/>
    </location>
</feature>
<keyword evidence="1" id="KW-0812">Transmembrane</keyword>
<organism evidence="3 4">
    <name type="scientific">Streptococcus suis</name>
    <dbReference type="NCBI Taxonomy" id="1307"/>
    <lineage>
        <taxon>Bacteria</taxon>
        <taxon>Bacillati</taxon>
        <taxon>Bacillota</taxon>
        <taxon>Bacilli</taxon>
        <taxon>Lactobacillales</taxon>
        <taxon>Streptococcaceae</taxon>
        <taxon>Streptococcus</taxon>
    </lineage>
</organism>
<accession>A0A0Z8D6J9</accession>
<dbReference type="InterPro" id="IPR002656">
    <property type="entry name" value="Acyl_transf_3_dom"/>
</dbReference>
<feature type="transmembrane region" description="Helical" evidence="1">
    <location>
        <begin position="260"/>
        <end position="281"/>
    </location>
</feature>
<feature type="transmembrane region" description="Helical" evidence="1">
    <location>
        <begin position="293"/>
        <end position="314"/>
    </location>
</feature>
<proteinExistence type="predicted"/>
<dbReference type="Proteomes" id="UP000073434">
    <property type="component" value="Unassembled WGS sequence"/>
</dbReference>
<evidence type="ECO:0000313" key="4">
    <source>
        <dbReference type="Proteomes" id="UP000073434"/>
    </source>
</evidence>
<feature type="transmembrane region" description="Helical" evidence="1">
    <location>
        <begin position="5"/>
        <end position="25"/>
    </location>
</feature>
<keyword evidence="1" id="KW-0472">Membrane</keyword>
<feature type="transmembrane region" description="Helical" evidence="1">
    <location>
        <begin position="191"/>
        <end position="210"/>
    </location>
</feature>
<dbReference type="RefSeq" id="WP_044688718.1">
    <property type="nucleotide sequence ID" value="NZ_CEEW01000074.1"/>
</dbReference>
<feature type="transmembrane region" description="Helical" evidence="1">
    <location>
        <begin position="164"/>
        <end position="184"/>
    </location>
</feature>
<evidence type="ECO:0000313" key="3">
    <source>
        <dbReference type="EMBL" id="CYU38104.1"/>
    </source>
</evidence>
<dbReference type="EMBL" id="FIFW01000005">
    <property type="protein sequence ID" value="CYU38104.1"/>
    <property type="molecule type" value="Genomic_DNA"/>
</dbReference>
<gene>
    <name evidence="3" type="ORF">ERS132385_00674</name>
</gene>
<feature type="transmembrane region" description="Helical" evidence="1">
    <location>
        <begin position="137"/>
        <end position="158"/>
    </location>
</feature>
<feature type="transmembrane region" description="Helical" evidence="1">
    <location>
        <begin position="108"/>
        <end position="130"/>
    </location>
</feature>